<keyword evidence="1" id="KW-0732">Signal</keyword>
<evidence type="ECO:0000313" key="2">
    <source>
        <dbReference type="EMBL" id="NIH97295.1"/>
    </source>
</evidence>
<feature type="signal peptide" evidence="1">
    <location>
        <begin position="1"/>
        <end position="21"/>
    </location>
</feature>
<comment type="caution">
    <text evidence="2">The sequence shown here is derived from an EMBL/GenBank/DDBJ whole genome shotgun (WGS) entry which is preliminary data.</text>
</comment>
<dbReference type="Proteomes" id="UP000547444">
    <property type="component" value="Unassembled WGS sequence"/>
</dbReference>
<accession>A0A7X5U2P3</accession>
<evidence type="ECO:0000313" key="3">
    <source>
        <dbReference type="Proteomes" id="UP000547444"/>
    </source>
</evidence>
<dbReference type="EMBL" id="JAANOW010000002">
    <property type="protein sequence ID" value="NIH97295.1"/>
    <property type="molecule type" value="Genomic_DNA"/>
</dbReference>
<evidence type="ECO:0008006" key="4">
    <source>
        <dbReference type="Google" id="ProtNLM"/>
    </source>
</evidence>
<name>A0A7X5U2P3_9MYCO</name>
<protein>
    <recommendedName>
        <fullName evidence="4">Secreted protein</fullName>
    </recommendedName>
</protein>
<sequence length="159" mass="17295">MRVLWLVAAVSLALAPAELPAAQATIDDIAINGTLRAVSDGQWAKTNEVFHDESTVSSLWTVTSACTGVFDCTGTVHSDQGWTAPIRYQSRMWFVSRTLPDWEHCADGTSVPGKQIVKFYRDPDDPTIFKGWDTVVGPSGACGINTPLVIEMPFKLTPP</sequence>
<dbReference type="AlphaFoldDB" id="A0A7X5U2P3"/>
<keyword evidence="3" id="KW-1185">Reference proteome</keyword>
<reference evidence="2 3" key="1">
    <citation type="submission" date="2020-03" db="EMBL/GenBank/DDBJ databases">
        <title>Sequencing the genomes of 1000 actinobacteria strains.</title>
        <authorList>
            <person name="Klenk H.-P."/>
        </authorList>
    </citation>
    <scope>NUCLEOTIDE SEQUENCE [LARGE SCALE GENOMIC DNA]</scope>
    <source>
        <strain evidence="2 3">DSM 44556</strain>
    </source>
</reference>
<proteinExistence type="predicted"/>
<evidence type="ECO:0000256" key="1">
    <source>
        <dbReference type="SAM" id="SignalP"/>
    </source>
</evidence>
<gene>
    <name evidence="2" type="ORF">FHU31_004285</name>
</gene>
<dbReference type="RefSeq" id="WP_167162162.1">
    <property type="nucleotide sequence ID" value="NZ_JAANOW010000002.1"/>
</dbReference>
<feature type="chain" id="PRO_5039501013" description="Secreted protein" evidence="1">
    <location>
        <begin position="22"/>
        <end position="159"/>
    </location>
</feature>
<organism evidence="2 3">
    <name type="scientific">Mycolicibacterium fluoranthenivorans</name>
    <dbReference type="NCBI Taxonomy" id="258505"/>
    <lineage>
        <taxon>Bacteria</taxon>
        <taxon>Bacillati</taxon>
        <taxon>Actinomycetota</taxon>
        <taxon>Actinomycetes</taxon>
        <taxon>Mycobacteriales</taxon>
        <taxon>Mycobacteriaceae</taxon>
        <taxon>Mycolicibacterium</taxon>
    </lineage>
</organism>